<dbReference type="PANTHER" id="PTHR43070:SF3">
    <property type="entry name" value="HOMOSERINE DEHYDROGENASE"/>
    <property type="match status" value="1"/>
</dbReference>
<protein>
    <recommendedName>
        <fullName evidence="3">Homoserine dehydrogenase</fullName>
        <ecNumber evidence="3">1.1.1.3</ecNumber>
    </recommendedName>
</protein>
<dbReference type="EMBL" id="AMZH03001687">
    <property type="protein sequence ID" value="RRT78404.1"/>
    <property type="molecule type" value="Genomic_DNA"/>
</dbReference>
<dbReference type="EC" id="1.1.1.3" evidence="3"/>
<dbReference type="SUPFAM" id="SSF55347">
    <property type="entry name" value="Glyceraldehyde-3-phosphate dehydrogenase-like, C-terminal domain"/>
    <property type="match status" value="1"/>
</dbReference>
<name>A0A427AQ91_ENSVE</name>
<accession>A0A427AQ91</accession>
<dbReference type="AlphaFoldDB" id="A0A427AQ91"/>
<dbReference type="InterPro" id="IPR001342">
    <property type="entry name" value="HDH_cat"/>
</dbReference>
<keyword evidence="3" id="KW-0028">Amino-acid biosynthesis</keyword>
<dbReference type="Gene3D" id="3.30.360.10">
    <property type="entry name" value="Dihydrodipicolinate Reductase, domain 2"/>
    <property type="match status" value="1"/>
</dbReference>
<proteinExistence type="inferred from homology"/>
<organism evidence="7 8">
    <name type="scientific">Ensete ventricosum</name>
    <name type="common">Abyssinian banana</name>
    <name type="synonym">Musa ensete</name>
    <dbReference type="NCBI Taxonomy" id="4639"/>
    <lineage>
        <taxon>Eukaryota</taxon>
        <taxon>Viridiplantae</taxon>
        <taxon>Streptophyta</taxon>
        <taxon>Embryophyta</taxon>
        <taxon>Tracheophyta</taxon>
        <taxon>Spermatophyta</taxon>
        <taxon>Magnoliopsida</taxon>
        <taxon>Liliopsida</taxon>
        <taxon>Zingiberales</taxon>
        <taxon>Musaceae</taxon>
        <taxon>Ensete</taxon>
    </lineage>
</organism>
<dbReference type="UniPathway" id="UPA00051">
    <property type="reaction ID" value="UER00465"/>
</dbReference>
<dbReference type="Pfam" id="PF00742">
    <property type="entry name" value="Homoserine_dh"/>
    <property type="match status" value="1"/>
</dbReference>
<evidence type="ECO:0000313" key="8">
    <source>
        <dbReference type="Proteomes" id="UP000287651"/>
    </source>
</evidence>
<comment type="pathway">
    <text evidence="3">Amino-acid biosynthesis; L-methionine biosynthesis via de novo pathway; L-homoserine from L-aspartate: step 3/3.</text>
</comment>
<dbReference type="PROSITE" id="PS01042">
    <property type="entry name" value="HOMOSER_DHGENASE"/>
    <property type="match status" value="1"/>
</dbReference>
<dbReference type="GO" id="GO:0009088">
    <property type="term" value="P:threonine biosynthetic process"/>
    <property type="evidence" value="ECO:0007669"/>
    <property type="project" value="UniProtKB-UniPathway"/>
</dbReference>
<dbReference type="InterPro" id="IPR019811">
    <property type="entry name" value="HDH_CS"/>
</dbReference>
<evidence type="ECO:0000313" key="7">
    <source>
        <dbReference type="EMBL" id="RRT78404.1"/>
    </source>
</evidence>
<comment type="catalytic activity">
    <reaction evidence="3">
        <text>L-homoserine + NADP(+) = L-aspartate 4-semialdehyde + NADPH + H(+)</text>
        <dbReference type="Rhea" id="RHEA:15761"/>
        <dbReference type="ChEBI" id="CHEBI:15378"/>
        <dbReference type="ChEBI" id="CHEBI:57476"/>
        <dbReference type="ChEBI" id="CHEBI:57783"/>
        <dbReference type="ChEBI" id="CHEBI:58349"/>
        <dbReference type="ChEBI" id="CHEBI:537519"/>
        <dbReference type="EC" id="1.1.1.3"/>
    </reaction>
</comment>
<evidence type="ECO:0000259" key="6">
    <source>
        <dbReference type="Pfam" id="PF00742"/>
    </source>
</evidence>
<reference evidence="7 8" key="1">
    <citation type="journal article" date="2014" name="Agronomy (Basel)">
        <title>A Draft Genome Sequence for Ensete ventricosum, the Drought-Tolerant Tree Against Hunger.</title>
        <authorList>
            <person name="Harrison J."/>
            <person name="Moore K.A."/>
            <person name="Paszkiewicz K."/>
            <person name="Jones T."/>
            <person name="Grant M."/>
            <person name="Ambacheew D."/>
            <person name="Muzemil S."/>
            <person name="Studholme D.J."/>
        </authorList>
    </citation>
    <scope>NUCLEOTIDE SEQUENCE [LARGE SCALE GENOMIC DNA]</scope>
</reference>
<comment type="caution">
    <text evidence="7">The sequence shown here is derived from an EMBL/GenBank/DDBJ whole genome shotgun (WGS) entry which is preliminary data.</text>
</comment>
<evidence type="ECO:0000256" key="5">
    <source>
        <dbReference type="SAM" id="MobiDB-lite"/>
    </source>
</evidence>
<evidence type="ECO:0000256" key="2">
    <source>
        <dbReference type="ARBA" id="ARBA00023002"/>
    </source>
</evidence>
<dbReference type="GO" id="GO:0009086">
    <property type="term" value="P:methionine biosynthetic process"/>
    <property type="evidence" value="ECO:0007669"/>
    <property type="project" value="UniProtKB-KW"/>
</dbReference>
<gene>
    <name evidence="7" type="ORF">B296_00027160</name>
</gene>
<dbReference type="UniPathway" id="UPA00050">
    <property type="reaction ID" value="UER00063"/>
</dbReference>
<comment type="similarity">
    <text evidence="4">Belongs to the homoserine dehydrogenase family.</text>
</comment>
<keyword evidence="3" id="KW-0791">Threonine biosynthesis</keyword>
<dbReference type="Proteomes" id="UP000287651">
    <property type="component" value="Unassembled WGS sequence"/>
</dbReference>
<dbReference type="GO" id="GO:0004412">
    <property type="term" value="F:homoserine dehydrogenase activity"/>
    <property type="evidence" value="ECO:0007669"/>
    <property type="project" value="UniProtKB-EC"/>
</dbReference>
<keyword evidence="1 3" id="KW-0521">NADP</keyword>
<dbReference type="PANTHER" id="PTHR43070">
    <property type="match status" value="1"/>
</dbReference>
<dbReference type="InterPro" id="IPR011147">
    <property type="entry name" value="Bifunc_Aspkin/hSer_DH"/>
</dbReference>
<feature type="domain" description="Homoserine dehydrogenase catalytic" evidence="6">
    <location>
        <begin position="4"/>
        <end position="67"/>
    </location>
</feature>
<evidence type="ECO:0000256" key="4">
    <source>
        <dbReference type="RuleBase" id="RU004171"/>
    </source>
</evidence>
<feature type="region of interest" description="Disordered" evidence="5">
    <location>
        <begin position="103"/>
        <end position="122"/>
    </location>
</feature>
<comment type="pathway">
    <text evidence="3">Amino-acid biosynthesis; L-threonine biosynthesis; L-threonine from L-aspartate: step 3/5.</text>
</comment>
<keyword evidence="2 3" id="KW-0560">Oxidoreductase</keyword>
<evidence type="ECO:0000256" key="1">
    <source>
        <dbReference type="ARBA" id="ARBA00022857"/>
    </source>
</evidence>
<sequence length="122" mass="13701">MFIGTLGYVMGEVDDGKSFSKVVLAAKSLGYTEPDPRDDLSGMDVARKALILARLLGWRINMDDVQKTFSELVFLHLIEMFKKELVQLLPEEKSFDTFASLRAQGGSSRAPKRFSIGEIERK</sequence>
<evidence type="ECO:0000256" key="3">
    <source>
        <dbReference type="RuleBase" id="RU000579"/>
    </source>
</evidence>
<keyword evidence="3" id="KW-0486">Methionine biosynthesis</keyword>